<gene>
    <name evidence="2" type="ORF">D8M06_09095</name>
</gene>
<proteinExistence type="predicted"/>
<dbReference type="RefSeq" id="WP_121204081.1">
    <property type="nucleotide sequence ID" value="NZ_RBZP01000005.1"/>
</dbReference>
<sequence length="137" mass="16076">MTWQKQLLSMINHSKDKNIALAVDVSTDEYPIETIRNIITLFDEVKEEIPLILADYKLREVTDTKKAKNIMFHTHGRASYTDALEWGQENGIEKLFYITDVTGHFWEELKIDYDVVWLIPDKFKPQVPFGKTFNLVQ</sequence>
<evidence type="ECO:0000313" key="3">
    <source>
        <dbReference type="Proteomes" id="UP000269301"/>
    </source>
</evidence>
<dbReference type="AlphaFoldDB" id="A0A495A316"/>
<dbReference type="OrthoDB" id="2719107at2"/>
<comment type="caution">
    <text evidence="2">The sequence shown here is derived from an EMBL/GenBank/DDBJ whole genome shotgun (WGS) entry which is preliminary data.</text>
</comment>
<dbReference type="EMBL" id="RBZP01000005">
    <property type="protein sequence ID" value="RKQ33967.1"/>
    <property type="molecule type" value="Genomic_DNA"/>
</dbReference>
<name>A0A495A316_9BACI</name>
<evidence type="ECO:0000313" key="2">
    <source>
        <dbReference type="EMBL" id="RKQ33967.1"/>
    </source>
</evidence>
<reference evidence="2 3" key="1">
    <citation type="journal article" date="2016" name="Int. J. Syst. Evol. Microbiol.">
        <title>Oceanobacillus halophilus sp. nov., a novel moderately halophilic bacterium from a hypersaline lake.</title>
        <authorList>
            <person name="Amoozegar M.A."/>
            <person name="Bagheri M."/>
            <person name="Makhdoumi A."/>
            <person name="Nikou M.M."/>
            <person name="Fazeli S.A.S."/>
            <person name="Schumann P."/>
            <person name="Sproer C."/>
            <person name="Sanchez-Porro C."/>
            <person name="Ventosa A."/>
        </authorList>
    </citation>
    <scope>NUCLEOTIDE SEQUENCE [LARGE SCALE GENOMIC DNA]</scope>
    <source>
        <strain evidence="2 3">DSM 23996</strain>
    </source>
</reference>
<dbReference type="Proteomes" id="UP000269301">
    <property type="component" value="Unassembled WGS sequence"/>
</dbReference>
<feature type="domain" description="VWA-like" evidence="1">
    <location>
        <begin position="40"/>
        <end position="135"/>
    </location>
</feature>
<protein>
    <recommendedName>
        <fullName evidence="1">VWA-like domain-containing protein</fullName>
    </recommendedName>
</protein>
<dbReference type="Pfam" id="PF09967">
    <property type="entry name" value="DUF2201"/>
    <property type="match status" value="1"/>
</dbReference>
<dbReference type="InterPro" id="IPR018698">
    <property type="entry name" value="VWA-like_dom"/>
</dbReference>
<accession>A0A495A316</accession>
<organism evidence="2 3">
    <name type="scientific">Oceanobacillus halophilus</name>
    <dbReference type="NCBI Taxonomy" id="930130"/>
    <lineage>
        <taxon>Bacteria</taxon>
        <taxon>Bacillati</taxon>
        <taxon>Bacillota</taxon>
        <taxon>Bacilli</taxon>
        <taxon>Bacillales</taxon>
        <taxon>Bacillaceae</taxon>
        <taxon>Oceanobacillus</taxon>
    </lineage>
</organism>
<keyword evidence="3" id="KW-1185">Reference proteome</keyword>
<evidence type="ECO:0000259" key="1">
    <source>
        <dbReference type="Pfam" id="PF09967"/>
    </source>
</evidence>